<dbReference type="EMBL" id="CAJPDR010000156">
    <property type="protein sequence ID" value="CAF9922508.1"/>
    <property type="molecule type" value="Genomic_DNA"/>
</dbReference>
<evidence type="ECO:0000313" key="1">
    <source>
        <dbReference type="EMBL" id="CAF9922508.1"/>
    </source>
</evidence>
<proteinExistence type="predicted"/>
<dbReference type="OrthoDB" id="9978173at2759"/>
<evidence type="ECO:0000313" key="2">
    <source>
        <dbReference type="Proteomes" id="UP000664203"/>
    </source>
</evidence>
<keyword evidence="2" id="KW-1185">Reference proteome</keyword>
<dbReference type="AlphaFoldDB" id="A0A8H3IKS0"/>
<dbReference type="Proteomes" id="UP000664203">
    <property type="component" value="Unassembled WGS sequence"/>
</dbReference>
<gene>
    <name evidence="1" type="ORF">ALECFALPRED_002108</name>
</gene>
<sequence>MPITIKPAPHGANVISRHQPAEDSRDLLNRACRKESGKCEELLQSSFDSNLNAAVRPSANGFVHGAIFAYNQHHHLQIRPEDVWFAIVSQLGFYINCHAEELRGMFVAHEGKKELTVTFETGDRYTVDFGVFAQRMSRLIEENVLDPELREWVMPAFSTTTEHDIVVAAILLMGVTQKYFDYKCRILCGLPSVTLLGQKKDWELIYSRLDKLDTFGAEPGQFCKLLRPVISRFVKSFDEPTSDDIVSFWQRIAHYYSMGSGPSFYSGWITAFCFWGQDGKTLYTLPQYGDSLEETSWEKARYPLLILDGVSYHRIESDEVPPGYSSVPVKVDDNGDEFDATMVAGSVGINCTSSGDELDGGLVELDTVSAETGWWMFEIKG</sequence>
<dbReference type="PANTHER" id="PTHR31252">
    <property type="entry name" value="DUF4419 DOMAIN-CONTAINING PROTEIN"/>
    <property type="match status" value="1"/>
</dbReference>
<dbReference type="PANTHER" id="PTHR31252:SF11">
    <property type="entry name" value="DUF4419 DOMAIN-CONTAINING PROTEIN"/>
    <property type="match status" value="1"/>
</dbReference>
<name>A0A8H3IKS0_9LECA</name>
<protein>
    <submittedName>
        <fullName evidence="1">Uncharacterized protein</fullName>
    </submittedName>
</protein>
<accession>A0A8H3IKS0</accession>
<comment type="caution">
    <text evidence="1">The sequence shown here is derived from an EMBL/GenBank/DDBJ whole genome shotgun (WGS) entry which is preliminary data.</text>
</comment>
<dbReference type="Pfam" id="PF14388">
    <property type="entry name" value="DUF4419"/>
    <property type="match status" value="1"/>
</dbReference>
<dbReference type="InterPro" id="IPR025533">
    <property type="entry name" value="DUF4419"/>
</dbReference>
<organism evidence="1 2">
    <name type="scientific">Alectoria fallacina</name>
    <dbReference type="NCBI Taxonomy" id="1903189"/>
    <lineage>
        <taxon>Eukaryota</taxon>
        <taxon>Fungi</taxon>
        <taxon>Dikarya</taxon>
        <taxon>Ascomycota</taxon>
        <taxon>Pezizomycotina</taxon>
        <taxon>Lecanoromycetes</taxon>
        <taxon>OSLEUM clade</taxon>
        <taxon>Lecanoromycetidae</taxon>
        <taxon>Lecanorales</taxon>
        <taxon>Lecanorineae</taxon>
        <taxon>Parmeliaceae</taxon>
        <taxon>Alectoria</taxon>
    </lineage>
</organism>
<reference evidence="1" key="1">
    <citation type="submission" date="2021-03" db="EMBL/GenBank/DDBJ databases">
        <authorList>
            <person name="Tagirdzhanova G."/>
        </authorList>
    </citation>
    <scope>NUCLEOTIDE SEQUENCE</scope>
</reference>